<protein>
    <submittedName>
        <fullName evidence="1">Uncharacterized protein</fullName>
    </submittedName>
</protein>
<dbReference type="EMBL" id="KZ302149">
    <property type="protein sequence ID" value="PFH46908.1"/>
    <property type="molecule type" value="Genomic_DNA"/>
</dbReference>
<proteinExistence type="predicted"/>
<accession>A0A2A9N9Z8</accession>
<gene>
    <name evidence="1" type="ORF">AMATHDRAFT_68790</name>
</gene>
<evidence type="ECO:0000313" key="1">
    <source>
        <dbReference type="EMBL" id="PFH46908.1"/>
    </source>
</evidence>
<sequence length="157" mass="17330">MTVTRSVHEVQVRSAEVDNIANVIPAPQRGAIINCRPCGGSLWFSTNGSSSGKCYNALADETDNDGRKLDHHCDSMQGGAEEGMRRCSLSTVITYLAWQCTLYNRDYNTSDGSKHGLDLAWQCTLYNRDYNTSDGSKHGDFCRAFSIFQTMALGSTR</sequence>
<dbReference type="AlphaFoldDB" id="A0A2A9N9Z8"/>
<evidence type="ECO:0000313" key="2">
    <source>
        <dbReference type="Proteomes" id="UP000242287"/>
    </source>
</evidence>
<keyword evidence="2" id="KW-1185">Reference proteome</keyword>
<name>A0A2A9N9Z8_9AGAR</name>
<reference evidence="1 2" key="1">
    <citation type="submission" date="2014-02" db="EMBL/GenBank/DDBJ databases">
        <title>Transposable element dynamics among asymbiotic and ectomycorrhizal Amanita fungi.</title>
        <authorList>
            <consortium name="DOE Joint Genome Institute"/>
            <person name="Hess J."/>
            <person name="Skrede I."/>
            <person name="Wolfe B."/>
            <person name="LaButti K."/>
            <person name="Ohm R.A."/>
            <person name="Grigoriev I.V."/>
            <person name="Pringle A."/>
        </authorList>
    </citation>
    <scope>NUCLEOTIDE SEQUENCE [LARGE SCALE GENOMIC DNA]</scope>
    <source>
        <strain evidence="1 2">SKay4041</strain>
    </source>
</reference>
<dbReference type="Proteomes" id="UP000242287">
    <property type="component" value="Unassembled WGS sequence"/>
</dbReference>
<organism evidence="1 2">
    <name type="scientific">Amanita thiersii Skay4041</name>
    <dbReference type="NCBI Taxonomy" id="703135"/>
    <lineage>
        <taxon>Eukaryota</taxon>
        <taxon>Fungi</taxon>
        <taxon>Dikarya</taxon>
        <taxon>Basidiomycota</taxon>
        <taxon>Agaricomycotina</taxon>
        <taxon>Agaricomycetes</taxon>
        <taxon>Agaricomycetidae</taxon>
        <taxon>Agaricales</taxon>
        <taxon>Pluteineae</taxon>
        <taxon>Amanitaceae</taxon>
        <taxon>Amanita</taxon>
    </lineage>
</organism>